<evidence type="ECO:0000313" key="1">
    <source>
        <dbReference type="EMBL" id="KAL0948709.1"/>
    </source>
</evidence>
<proteinExistence type="predicted"/>
<evidence type="ECO:0000313" key="2">
    <source>
        <dbReference type="Proteomes" id="UP001556367"/>
    </source>
</evidence>
<name>A0ABR3IZC1_9AGAR</name>
<dbReference type="EMBL" id="JASNQZ010000012">
    <property type="protein sequence ID" value="KAL0948709.1"/>
    <property type="molecule type" value="Genomic_DNA"/>
</dbReference>
<dbReference type="Proteomes" id="UP001556367">
    <property type="component" value="Unassembled WGS sequence"/>
</dbReference>
<accession>A0ABR3IZC1</accession>
<sequence length="56" mass="5925">MILDLVMAHTALLIQTVDNNPPLFPAPVVSDLLPVKDILASGVSAICIPVYLLIDA</sequence>
<organism evidence="1 2">
    <name type="scientific">Hohenbuehelia grisea</name>
    <dbReference type="NCBI Taxonomy" id="104357"/>
    <lineage>
        <taxon>Eukaryota</taxon>
        <taxon>Fungi</taxon>
        <taxon>Dikarya</taxon>
        <taxon>Basidiomycota</taxon>
        <taxon>Agaricomycotina</taxon>
        <taxon>Agaricomycetes</taxon>
        <taxon>Agaricomycetidae</taxon>
        <taxon>Agaricales</taxon>
        <taxon>Pleurotineae</taxon>
        <taxon>Pleurotaceae</taxon>
        <taxon>Hohenbuehelia</taxon>
    </lineage>
</organism>
<gene>
    <name evidence="1" type="ORF">HGRIS_008843</name>
</gene>
<reference evidence="2" key="1">
    <citation type="submission" date="2024-06" db="EMBL/GenBank/DDBJ databases">
        <title>Multi-omics analyses provide insights into the biosynthesis of the anticancer antibiotic pleurotin in Hohenbuehelia grisea.</title>
        <authorList>
            <person name="Weaver J.A."/>
            <person name="Alberti F."/>
        </authorList>
    </citation>
    <scope>NUCLEOTIDE SEQUENCE [LARGE SCALE GENOMIC DNA]</scope>
    <source>
        <strain evidence="2">T-177</strain>
    </source>
</reference>
<comment type="caution">
    <text evidence="1">The sequence shown here is derived from an EMBL/GenBank/DDBJ whole genome shotgun (WGS) entry which is preliminary data.</text>
</comment>
<protein>
    <submittedName>
        <fullName evidence="1">Uncharacterized protein</fullName>
    </submittedName>
</protein>
<keyword evidence="2" id="KW-1185">Reference proteome</keyword>